<dbReference type="RefSeq" id="WP_005655431.1">
    <property type="nucleotide sequence ID" value="NZ_JGDJ01000288.1"/>
</dbReference>
<protein>
    <submittedName>
        <fullName evidence="1">Uncharacterized protein</fullName>
    </submittedName>
</protein>
<accession>A0A015YUB9</accession>
<dbReference type="PATRIC" id="fig|1339327.3.peg.4971"/>
<gene>
    <name evidence="1" type="ORF">M136_4486</name>
</gene>
<dbReference type="AlphaFoldDB" id="A0A015YUB9"/>
<name>A0A015YUB9_BACFG</name>
<proteinExistence type="predicted"/>
<sequence length="66" mass="7789">MSKEEAIQAMKEGKKVTHRFFSSDEWMTIENGFLLLEDGVRISLEDFFNFRSDSLWDDGYELYTPS</sequence>
<organism evidence="1 2">
    <name type="scientific">Bacteroides fragilis str. S36L11</name>
    <dbReference type="NCBI Taxonomy" id="1339327"/>
    <lineage>
        <taxon>Bacteria</taxon>
        <taxon>Pseudomonadati</taxon>
        <taxon>Bacteroidota</taxon>
        <taxon>Bacteroidia</taxon>
        <taxon>Bacteroidales</taxon>
        <taxon>Bacteroidaceae</taxon>
        <taxon>Bacteroides</taxon>
    </lineage>
</organism>
<dbReference type="EMBL" id="JGDJ01000288">
    <property type="protein sequence ID" value="EXZ26349.1"/>
    <property type="molecule type" value="Genomic_DNA"/>
</dbReference>
<dbReference type="Proteomes" id="UP000022082">
    <property type="component" value="Unassembled WGS sequence"/>
</dbReference>
<reference evidence="1 2" key="1">
    <citation type="submission" date="2014-02" db="EMBL/GenBank/DDBJ databases">
        <authorList>
            <person name="Sears C."/>
            <person name="Carroll K."/>
            <person name="Sack B.R."/>
            <person name="Qadri F."/>
            <person name="Myers L.L."/>
            <person name="Chung G.-T."/>
            <person name="Escheverria P."/>
            <person name="Fraser C.M."/>
            <person name="Sadzewicz L."/>
            <person name="Shefchek K.A."/>
            <person name="Tallon L."/>
            <person name="Das S.P."/>
            <person name="Daugherty S."/>
            <person name="Mongodin E.F."/>
        </authorList>
    </citation>
    <scope>NUCLEOTIDE SEQUENCE [LARGE SCALE GENOMIC DNA]</scope>
    <source>
        <strain evidence="1 2">S36L11</strain>
    </source>
</reference>
<comment type="caution">
    <text evidence="1">The sequence shown here is derived from an EMBL/GenBank/DDBJ whole genome shotgun (WGS) entry which is preliminary data.</text>
</comment>
<dbReference type="GeneID" id="31797487"/>
<evidence type="ECO:0000313" key="1">
    <source>
        <dbReference type="EMBL" id="EXZ26349.1"/>
    </source>
</evidence>
<evidence type="ECO:0000313" key="2">
    <source>
        <dbReference type="Proteomes" id="UP000022082"/>
    </source>
</evidence>